<name>A0A2P2IY39_RHIMU</name>
<sequence>MLTFVFICDIAEKYLHAVSQLIKTIHFHRNASQWKLFSPNNLFSVT</sequence>
<protein>
    <submittedName>
        <fullName evidence="1">Uncharacterized protein</fullName>
    </submittedName>
</protein>
<organism evidence="1">
    <name type="scientific">Rhizophora mucronata</name>
    <name type="common">Asiatic mangrove</name>
    <dbReference type="NCBI Taxonomy" id="61149"/>
    <lineage>
        <taxon>Eukaryota</taxon>
        <taxon>Viridiplantae</taxon>
        <taxon>Streptophyta</taxon>
        <taxon>Embryophyta</taxon>
        <taxon>Tracheophyta</taxon>
        <taxon>Spermatophyta</taxon>
        <taxon>Magnoliopsida</taxon>
        <taxon>eudicotyledons</taxon>
        <taxon>Gunneridae</taxon>
        <taxon>Pentapetalae</taxon>
        <taxon>rosids</taxon>
        <taxon>fabids</taxon>
        <taxon>Malpighiales</taxon>
        <taxon>Rhizophoraceae</taxon>
        <taxon>Rhizophora</taxon>
    </lineage>
</organism>
<dbReference type="AlphaFoldDB" id="A0A2P2IY39"/>
<dbReference type="EMBL" id="GGEC01005654">
    <property type="protein sequence ID" value="MBW86137.1"/>
    <property type="molecule type" value="Transcribed_RNA"/>
</dbReference>
<proteinExistence type="predicted"/>
<evidence type="ECO:0000313" key="1">
    <source>
        <dbReference type="EMBL" id="MBW86137.1"/>
    </source>
</evidence>
<reference evidence="1" key="1">
    <citation type="submission" date="2018-02" db="EMBL/GenBank/DDBJ databases">
        <title>Rhizophora mucronata_Transcriptome.</title>
        <authorList>
            <person name="Meera S.P."/>
            <person name="Sreeshan A."/>
            <person name="Augustine A."/>
        </authorList>
    </citation>
    <scope>NUCLEOTIDE SEQUENCE</scope>
    <source>
        <tissue evidence="1">Leaf</tissue>
    </source>
</reference>
<accession>A0A2P2IY39</accession>